<dbReference type="InterPro" id="IPR012818">
    <property type="entry name" value="CbiE"/>
</dbReference>
<dbReference type="EC" id="1.3.1.54" evidence="4"/>
<dbReference type="PANTHER" id="PTHR36925:SF1">
    <property type="entry name" value="COBALT-PRECORRIN-6A REDUCTASE"/>
    <property type="match status" value="1"/>
</dbReference>
<comment type="pathway">
    <text evidence="1">Cofactor biosynthesis; adenosylcobalamin biosynthesis.</text>
</comment>
<comment type="caution">
    <text evidence="4">The sequence shown here is derived from an EMBL/GenBank/DDBJ whole genome shotgun (WGS) entry which is preliminary data.</text>
</comment>
<keyword evidence="5" id="KW-1185">Reference proteome</keyword>
<accession>A0A6N7IZ54</accession>
<dbReference type="UniPathway" id="UPA00148"/>
<reference evidence="4" key="1">
    <citation type="journal article" date="2020" name="Appl. Environ. Microbiol.">
        <title>Medium-Chain Fatty Acid Synthesis by 'Candidatus Weimeria bifida' gen. nov., sp. nov., and 'Candidatus Pseudoramibacter fermentans' sp. nov.</title>
        <authorList>
            <person name="Scarborough M.J."/>
            <person name="Myers K.S."/>
            <person name="Donohue T.J."/>
            <person name="Noguera D.R."/>
        </authorList>
    </citation>
    <scope>NUCLEOTIDE SEQUENCE</scope>
    <source>
        <strain evidence="4">LCO1.1</strain>
    </source>
</reference>
<dbReference type="SUPFAM" id="SSF53790">
    <property type="entry name" value="Tetrapyrrole methylase"/>
    <property type="match status" value="1"/>
</dbReference>
<evidence type="ECO:0000256" key="1">
    <source>
        <dbReference type="ARBA" id="ARBA00004953"/>
    </source>
</evidence>
<proteinExistence type="predicted"/>
<dbReference type="PANTHER" id="PTHR36925">
    <property type="entry name" value="COBALT-PRECORRIN-6A REDUCTASE"/>
    <property type="match status" value="1"/>
</dbReference>
<protein>
    <submittedName>
        <fullName evidence="4">Precorrin-6A reductase</fullName>
        <ecNumber evidence="4">1.3.1.54</ecNumber>
    </submittedName>
</protein>
<dbReference type="PROSITE" id="PS51014">
    <property type="entry name" value="COBK_CBIJ"/>
    <property type="match status" value="1"/>
</dbReference>
<dbReference type="EMBL" id="VOGC01000002">
    <property type="protein sequence ID" value="MQN00886.1"/>
    <property type="molecule type" value="Genomic_DNA"/>
</dbReference>
<keyword evidence="3 4" id="KW-0560">Oxidoreductase</keyword>
<evidence type="ECO:0000256" key="3">
    <source>
        <dbReference type="ARBA" id="ARBA00023002"/>
    </source>
</evidence>
<gene>
    <name evidence="4" type="primary">cobK</name>
    <name evidence="4" type="ORF">FRC54_02690</name>
</gene>
<evidence type="ECO:0000313" key="5">
    <source>
        <dbReference type="Proteomes" id="UP000460257"/>
    </source>
</evidence>
<sequence>MKNIVIFSGTTEGRLLAESFACAGIASTVCVATDYGEEVMKPDPLIEVHIGRLDETEMESFFKEKNTDLVFDATHPYAVEASRNIKMAASSLGIDYRRIERERTSHEPDFNVSYVKDTAEAVKLLESSESRILLTTGSKELKYFAGFRDRLYVRVLPSIRAIELCEQAGIEKSHIIAEQGPFTYEENLALLKRYDIGLLVTKASGKAGGYDQKIRAAQAAGVSVITIERRQDQAVSVPEKSITVIGAGCGERTLTLEAANAIRNADIIIASERLLNYPLVKSNPCVKVKAFMPDDIADAIAKSGCSRAVVLFSGDSGFYSGAKGLLSLEEKNGIKIRVLPGISSVQMLSSATHLPYDGAAIRSYHGKTLKLNEIKETVENNRLSYFLFSGKSDASAVSDFLKDMKVQIFTGKDLGSAGQRIFEGKLPEDLPERALYITVVKNLCVE</sequence>
<dbReference type="GO" id="GO:0016994">
    <property type="term" value="F:precorrin-6A reductase activity"/>
    <property type="evidence" value="ECO:0007669"/>
    <property type="project" value="UniProtKB-EC"/>
</dbReference>
<dbReference type="GO" id="GO:0009236">
    <property type="term" value="P:cobalamin biosynthetic process"/>
    <property type="evidence" value="ECO:0007669"/>
    <property type="project" value="UniProtKB-UniPathway"/>
</dbReference>
<dbReference type="Gene3D" id="3.40.1010.10">
    <property type="entry name" value="Cobalt-precorrin-4 Transmethylase, Domain 1"/>
    <property type="match status" value="1"/>
</dbReference>
<organism evidence="4 5">
    <name type="scientific">Candidatus Weimeria bifida</name>
    <dbReference type="NCBI Taxonomy" id="2599074"/>
    <lineage>
        <taxon>Bacteria</taxon>
        <taxon>Bacillati</taxon>
        <taxon>Bacillota</taxon>
        <taxon>Clostridia</taxon>
        <taxon>Lachnospirales</taxon>
        <taxon>Lachnospiraceae</taxon>
        <taxon>Candidatus Weimeria</taxon>
    </lineage>
</organism>
<dbReference type="Proteomes" id="UP000460257">
    <property type="component" value="Unassembled WGS sequence"/>
</dbReference>
<dbReference type="NCBIfam" id="TIGR00715">
    <property type="entry name" value="precor6x_red"/>
    <property type="match status" value="1"/>
</dbReference>
<evidence type="ECO:0000313" key="4">
    <source>
        <dbReference type="EMBL" id="MQN00886.1"/>
    </source>
</evidence>
<dbReference type="CDD" id="cd11644">
    <property type="entry name" value="Precorrin-6Y-MT"/>
    <property type="match status" value="1"/>
</dbReference>
<dbReference type="GO" id="GO:0008276">
    <property type="term" value="F:protein methyltransferase activity"/>
    <property type="evidence" value="ECO:0007669"/>
    <property type="project" value="InterPro"/>
</dbReference>
<dbReference type="InterPro" id="IPR003723">
    <property type="entry name" value="Precorrin-6x_reduct"/>
</dbReference>
<evidence type="ECO:0000256" key="2">
    <source>
        <dbReference type="ARBA" id="ARBA00022573"/>
    </source>
</evidence>
<keyword evidence="2" id="KW-0169">Cobalamin biosynthesis</keyword>
<dbReference type="AlphaFoldDB" id="A0A6N7IZ54"/>
<dbReference type="InterPro" id="IPR014777">
    <property type="entry name" value="4pyrrole_Mease_sub1"/>
</dbReference>
<dbReference type="InterPro" id="IPR035996">
    <property type="entry name" value="4pyrrol_Methylase_sf"/>
</dbReference>
<dbReference type="Pfam" id="PF02571">
    <property type="entry name" value="CbiJ"/>
    <property type="match status" value="1"/>
</dbReference>
<name>A0A6N7IZ54_9FIRM</name>